<gene>
    <name evidence="2" type="ORF">B0I29_11074</name>
</gene>
<evidence type="ECO:0000313" key="2">
    <source>
        <dbReference type="EMBL" id="RAK35322.1"/>
    </source>
</evidence>
<reference evidence="2 3" key="1">
    <citation type="submission" date="2018-06" db="EMBL/GenBank/DDBJ databases">
        <title>Genomic Encyclopedia of Type Strains, Phase III (KMG-III): the genomes of soil and plant-associated and newly described type strains.</title>
        <authorList>
            <person name="Whitman W."/>
        </authorList>
    </citation>
    <scope>NUCLEOTIDE SEQUENCE [LARGE SCALE GENOMIC DNA]</scope>
    <source>
        <strain evidence="2 3">CGMCC 4.7090</strain>
    </source>
</reference>
<proteinExistence type="predicted"/>
<comment type="caution">
    <text evidence="2">The sequence shown here is derived from an EMBL/GenBank/DDBJ whole genome shotgun (WGS) entry which is preliminary data.</text>
</comment>
<dbReference type="Proteomes" id="UP000249341">
    <property type="component" value="Unassembled WGS sequence"/>
</dbReference>
<protein>
    <submittedName>
        <fullName evidence="2">Uncharacterized protein</fullName>
    </submittedName>
</protein>
<organism evidence="2 3">
    <name type="scientific">Actinoplanes lutulentus</name>
    <dbReference type="NCBI Taxonomy" id="1287878"/>
    <lineage>
        <taxon>Bacteria</taxon>
        <taxon>Bacillati</taxon>
        <taxon>Actinomycetota</taxon>
        <taxon>Actinomycetes</taxon>
        <taxon>Micromonosporales</taxon>
        <taxon>Micromonosporaceae</taxon>
        <taxon>Actinoplanes</taxon>
    </lineage>
</organism>
<feature type="compositionally biased region" description="Basic and acidic residues" evidence="1">
    <location>
        <begin position="72"/>
        <end position="84"/>
    </location>
</feature>
<evidence type="ECO:0000256" key="1">
    <source>
        <dbReference type="SAM" id="MobiDB-lite"/>
    </source>
</evidence>
<name>A0A327Z8P9_9ACTN</name>
<feature type="compositionally biased region" description="Acidic residues" evidence="1">
    <location>
        <begin position="21"/>
        <end position="33"/>
    </location>
</feature>
<evidence type="ECO:0000313" key="3">
    <source>
        <dbReference type="Proteomes" id="UP000249341"/>
    </source>
</evidence>
<feature type="region of interest" description="Disordered" evidence="1">
    <location>
        <begin position="1"/>
        <end position="92"/>
    </location>
</feature>
<keyword evidence="3" id="KW-1185">Reference proteome</keyword>
<sequence length="132" mass="15205">MSRPEEPQDFPTVPGLPEVPADAEEPCEEDDDEPSRRSAVAERPYNIRPARILEQSYPERGLNMNRLFSQSRSDDTQPRSDESRMMNNRPYRGAHRAEYTQQAAEISAAWQRSTRVGKHHSGPAEDHYINQR</sequence>
<feature type="compositionally biased region" description="Basic and acidic residues" evidence="1">
    <location>
        <begin position="122"/>
        <end position="132"/>
    </location>
</feature>
<dbReference type="AlphaFoldDB" id="A0A327Z8P9"/>
<dbReference type="RefSeq" id="WP_181557914.1">
    <property type="nucleotide sequence ID" value="NZ_JACHWI010000004.1"/>
</dbReference>
<dbReference type="EMBL" id="QLMJ01000010">
    <property type="protein sequence ID" value="RAK35322.1"/>
    <property type="molecule type" value="Genomic_DNA"/>
</dbReference>
<feature type="region of interest" description="Disordered" evidence="1">
    <location>
        <begin position="110"/>
        <end position="132"/>
    </location>
</feature>
<accession>A0A327Z8P9</accession>